<accession>A0A1M5QEQ4</accession>
<keyword evidence="3" id="KW-1185">Reference proteome</keyword>
<sequence>MKRYVNFLPRPAESPAECGVTMVLGSVQNGESAGNGSVSKTSRQAPRQCASLQRGEQSL</sequence>
<gene>
    <name evidence="2" type="ORF">SAMN04488135_102246</name>
</gene>
<name>A0A1M5QEQ4_9BURK</name>
<dbReference type="EMBL" id="FQXE01000002">
    <property type="protein sequence ID" value="SHH12336.1"/>
    <property type="molecule type" value="Genomic_DNA"/>
</dbReference>
<dbReference type="Proteomes" id="UP000184226">
    <property type="component" value="Unassembled WGS sequence"/>
</dbReference>
<dbReference type="STRING" id="658167.SAMN04488135_102246"/>
<organism evidence="2 3">
    <name type="scientific">Pollutimonas bauzanensis</name>
    <dbReference type="NCBI Taxonomy" id="658167"/>
    <lineage>
        <taxon>Bacteria</taxon>
        <taxon>Pseudomonadati</taxon>
        <taxon>Pseudomonadota</taxon>
        <taxon>Betaproteobacteria</taxon>
        <taxon>Burkholderiales</taxon>
        <taxon>Alcaligenaceae</taxon>
        <taxon>Pollutimonas</taxon>
    </lineage>
</organism>
<dbReference type="AlphaFoldDB" id="A0A1M5QEQ4"/>
<reference evidence="2 3" key="1">
    <citation type="submission" date="2016-11" db="EMBL/GenBank/DDBJ databases">
        <authorList>
            <person name="Jaros S."/>
            <person name="Januszkiewicz K."/>
            <person name="Wedrychowicz H."/>
        </authorList>
    </citation>
    <scope>NUCLEOTIDE SEQUENCE [LARGE SCALE GENOMIC DNA]</scope>
    <source>
        <strain evidence="2 3">CGMCC 1.10190</strain>
    </source>
</reference>
<protein>
    <submittedName>
        <fullName evidence="2">Uncharacterized protein</fullName>
    </submittedName>
</protein>
<evidence type="ECO:0000256" key="1">
    <source>
        <dbReference type="SAM" id="MobiDB-lite"/>
    </source>
</evidence>
<evidence type="ECO:0000313" key="3">
    <source>
        <dbReference type="Proteomes" id="UP000184226"/>
    </source>
</evidence>
<proteinExistence type="predicted"/>
<evidence type="ECO:0000313" key="2">
    <source>
        <dbReference type="EMBL" id="SHH12336.1"/>
    </source>
</evidence>
<feature type="region of interest" description="Disordered" evidence="1">
    <location>
        <begin position="29"/>
        <end position="59"/>
    </location>
</feature>